<dbReference type="EMBL" id="CAXAMM010040540">
    <property type="protein sequence ID" value="CAK9093885.1"/>
    <property type="molecule type" value="Genomic_DNA"/>
</dbReference>
<dbReference type="PANTHER" id="PTHR45624">
    <property type="entry name" value="MITOCHONDRIAL BASIC AMINO ACIDS TRANSPORTER-RELATED"/>
    <property type="match status" value="1"/>
</dbReference>
<reference evidence="11 12" key="1">
    <citation type="submission" date="2024-02" db="EMBL/GenBank/DDBJ databases">
        <authorList>
            <person name="Chen Y."/>
            <person name="Shah S."/>
            <person name="Dougan E. K."/>
            <person name="Thang M."/>
            <person name="Chan C."/>
        </authorList>
    </citation>
    <scope>NUCLEOTIDE SEQUENCE [LARGE SCALE GENOMIC DNA]</scope>
</reference>
<evidence type="ECO:0000256" key="7">
    <source>
        <dbReference type="ARBA" id="ARBA00023128"/>
    </source>
</evidence>
<name>A0ABP0R001_9DINO</name>
<dbReference type="InterPro" id="IPR023395">
    <property type="entry name" value="MCP_dom_sf"/>
</dbReference>
<evidence type="ECO:0000256" key="6">
    <source>
        <dbReference type="ARBA" id="ARBA00022989"/>
    </source>
</evidence>
<dbReference type="InterPro" id="IPR002113">
    <property type="entry name" value="ADT_euk_type"/>
</dbReference>
<evidence type="ECO:0000256" key="3">
    <source>
        <dbReference type="ARBA" id="ARBA00022448"/>
    </source>
</evidence>
<evidence type="ECO:0000256" key="10">
    <source>
        <dbReference type="RuleBase" id="RU000488"/>
    </source>
</evidence>
<keyword evidence="6" id="KW-1133">Transmembrane helix</keyword>
<keyword evidence="8 9" id="KW-0472">Membrane</keyword>
<evidence type="ECO:0000256" key="8">
    <source>
        <dbReference type="ARBA" id="ARBA00023136"/>
    </source>
</evidence>
<sequence>MSLATELVAGGLAGAVGIMATQPMDTIRIRLQSTSHALGRAPYAGIIDCCRSVLKTEGLRGLWKGYASPTFTVGGMNAILFLTYEATSRFLRDPSKKEDSLQTVFLAGCVAGSGSALINGPTELVKVLAQTNLKNKGTLSEEWHIAKTLVQEHGVLHPRGPLRGLGSRR</sequence>
<keyword evidence="4 9" id="KW-0812">Transmembrane</keyword>
<organism evidence="11 12">
    <name type="scientific">Durusdinium trenchii</name>
    <dbReference type="NCBI Taxonomy" id="1381693"/>
    <lineage>
        <taxon>Eukaryota</taxon>
        <taxon>Sar</taxon>
        <taxon>Alveolata</taxon>
        <taxon>Dinophyceae</taxon>
        <taxon>Suessiales</taxon>
        <taxon>Symbiodiniaceae</taxon>
        <taxon>Durusdinium</taxon>
    </lineage>
</organism>
<dbReference type="PANTHER" id="PTHR45624:SF10">
    <property type="entry name" value="SLC (SOLUTE CARRIER) HOMOLOG"/>
    <property type="match status" value="1"/>
</dbReference>
<gene>
    <name evidence="11" type="ORF">SCF082_LOCUS44146</name>
</gene>
<comment type="caution">
    <text evidence="11">The sequence shown here is derived from an EMBL/GenBank/DDBJ whole genome shotgun (WGS) entry which is preliminary data.</text>
</comment>
<dbReference type="Proteomes" id="UP001642464">
    <property type="component" value="Unassembled WGS sequence"/>
</dbReference>
<proteinExistence type="inferred from homology"/>
<dbReference type="SUPFAM" id="SSF103506">
    <property type="entry name" value="Mitochondrial carrier"/>
    <property type="match status" value="1"/>
</dbReference>
<evidence type="ECO:0000313" key="12">
    <source>
        <dbReference type="Proteomes" id="UP001642464"/>
    </source>
</evidence>
<keyword evidence="12" id="KW-1185">Reference proteome</keyword>
<evidence type="ECO:0000313" key="11">
    <source>
        <dbReference type="EMBL" id="CAK9093885.1"/>
    </source>
</evidence>
<comment type="similarity">
    <text evidence="2 10">Belongs to the mitochondrial carrier (TC 2.A.29) family.</text>
</comment>
<dbReference type="InterPro" id="IPR050567">
    <property type="entry name" value="Mitochondrial_Carrier"/>
</dbReference>
<evidence type="ECO:0000256" key="1">
    <source>
        <dbReference type="ARBA" id="ARBA00004225"/>
    </source>
</evidence>
<dbReference type="PRINTS" id="PR00927">
    <property type="entry name" value="ADPTRNSLCASE"/>
</dbReference>
<evidence type="ECO:0000256" key="5">
    <source>
        <dbReference type="ARBA" id="ARBA00022737"/>
    </source>
</evidence>
<comment type="subcellular location">
    <subcellularLocation>
        <location evidence="1">Mitochondrion membrane</location>
        <topology evidence="1">Multi-pass membrane protein</topology>
    </subcellularLocation>
</comment>
<dbReference type="InterPro" id="IPR018108">
    <property type="entry name" value="MCP_transmembrane"/>
</dbReference>
<dbReference type="Pfam" id="PF00153">
    <property type="entry name" value="Mito_carr"/>
    <property type="match status" value="2"/>
</dbReference>
<feature type="repeat" description="Solcar" evidence="9">
    <location>
        <begin position="1"/>
        <end position="90"/>
    </location>
</feature>
<evidence type="ECO:0000256" key="9">
    <source>
        <dbReference type="PROSITE-ProRule" id="PRU00282"/>
    </source>
</evidence>
<evidence type="ECO:0000256" key="2">
    <source>
        <dbReference type="ARBA" id="ARBA00006375"/>
    </source>
</evidence>
<evidence type="ECO:0000256" key="4">
    <source>
        <dbReference type="ARBA" id="ARBA00022692"/>
    </source>
</evidence>
<accession>A0ABP0R001</accession>
<dbReference type="PROSITE" id="PS50920">
    <property type="entry name" value="SOLCAR"/>
    <property type="match status" value="1"/>
</dbReference>
<keyword evidence="5" id="KW-0677">Repeat</keyword>
<keyword evidence="3 10" id="KW-0813">Transport</keyword>
<keyword evidence="7" id="KW-0496">Mitochondrion</keyword>
<protein>
    <submittedName>
        <fullName evidence="11">Mitochondrial magnesium exporter 1</fullName>
    </submittedName>
</protein>
<dbReference type="Gene3D" id="1.50.40.10">
    <property type="entry name" value="Mitochondrial carrier domain"/>
    <property type="match status" value="1"/>
</dbReference>